<gene>
    <name evidence="3" type="ORF">RIMI_LOCUS23170781</name>
</gene>
<feature type="signal peptide" evidence="1">
    <location>
        <begin position="1"/>
        <end position="23"/>
    </location>
</feature>
<dbReference type="InterPro" id="IPR043159">
    <property type="entry name" value="Lectin_gal-bd_sf"/>
</dbReference>
<sequence>MRYPLRHRAICCLLVMGCDLCCSTHSLVYQRLANIFRSALQIIEGTCTDNRHYSITEIQFKIDSKRSEGPARKLTNYGEKGRHERWMVTIALVIRTSHSKVLDECQDRRSCQLLVNSHLFGLDPCPGTSKYLIVWYKCRPSNEWRKEETLKEEVTDEYKSKVACEDDRLRLTCKRNTVIAIYSATFGRFQGGDLECPFQDFASVDCQSTSALSLMAKRCQGRRTCSVYASTYEFGDPCYPGIRKNLNVVYTCGKSLVAFILVDGWRQ</sequence>
<protein>
    <recommendedName>
        <fullName evidence="2">SUEL-type lectin domain-containing protein</fullName>
    </recommendedName>
</protein>
<feature type="chain" id="PRO_5045824199" description="SUEL-type lectin domain-containing protein" evidence="1">
    <location>
        <begin position="24"/>
        <end position="267"/>
    </location>
</feature>
<keyword evidence="1" id="KW-0732">Signal</keyword>
<feature type="domain" description="SUEL-type lectin" evidence="2">
    <location>
        <begin position="163"/>
        <end position="253"/>
    </location>
</feature>
<evidence type="ECO:0000256" key="1">
    <source>
        <dbReference type="SAM" id="SignalP"/>
    </source>
</evidence>
<accession>A0ABN9MQ09</accession>
<evidence type="ECO:0000313" key="3">
    <source>
        <dbReference type="EMBL" id="CAJ0968544.1"/>
    </source>
</evidence>
<evidence type="ECO:0000259" key="2">
    <source>
        <dbReference type="PROSITE" id="PS50228"/>
    </source>
</evidence>
<reference evidence="3" key="1">
    <citation type="submission" date="2023-07" db="EMBL/GenBank/DDBJ databases">
        <authorList>
            <person name="Stuckert A."/>
        </authorList>
    </citation>
    <scope>NUCLEOTIDE SEQUENCE</scope>
</reference>
<feature type="domain" description="SUEL-type lectin" evidence="2">
    <location>
        <begin position="19"/>
        <end position="139"/>
    </location>
</feature>
<dbReference type="PANTHER" id="PTHR46780">
    <property type="entry name" value="PROTEIN EVA-1"/>
    <property type="match status" value="1"/>
</dbReference>
<dbReference type="Gene3D" id="2.60.120.740">
    <property type="match status" value="2"/>
</dbReference>
<dbReference type="InterPro" id="IPR000922">
    <property type="entry name" value="Lectin_gal-bd_dom"/>
</dbReference>
<name>A0ABN9MQ09_9NEOB</name>
<dbReference type="CDD" id="cd22829">
    <property type="entry name" value="Gal_Rha_Lectin_EVA1_EVA1C_rpt2"/>
    <property type="match status" value="1"/>
</dbReference>
<dbReference type="Pfam" id="PF02140">
    <property type="entry name" value="SUEL_Lectin"/>
    <property type="match status" value="2"/>
</dbReference>
<organism evidence="3 4">
    <name type="scientific">Ranitomeya imitator</name>
    <name type="common">mimic poison frog</name>
    <dbReference type="NCBI Taxonomy" id="111125"/>
    <lineage>
        <taxon>Eukaryota</taxon>
        <taxon>Metazoa</taxon>
        <taxon>Chordata</taxon>
        <taxon>Craniata</taxon>
        <taxon>Vertebrata</taxon>
        <taxon>Euteleostomi</taxon>
        <taxon>Amphibia</taxon>
        <taxon>Batrachia</taxon>
        <taxon>Anura</taxon>
        <taxon>Neobatrachia</taxon>
        <taxon>Hyloidea</taxon>
        <taxon>Dendrobatidae</taxon>
        <taxon>Dendrobatinae</taxon>
        <taxon>Ranitomeya</taxon>
    </lineage>
</organism>
<keyword evidence="4" id="KW-1185">Reference proteome</keyword>
<dbReference type="PROSITE" id="PS50228">
    <property type="entry name" value="SUEL_LECTIN"/>
    <property type="match status" value="2"/>
</dbReference>
<comment type="caution">
    <text evidence="3">The sequence shown here is derived from an EMBL/GenBank/DDBJ whole genome shotgun (WGS) entry which is preliminary data.</text>
</comment>
<proteinExistence type="predicted"/>
<evidence type="ECO:0000313" key="4">
    <source>
        <dbReference type="Proteomes" id="UP001176940"/>
    </source>
</evidence>
<dbReference type="Proteomes" id="UP001176940">
    <property type="component" value="Unassembled WGS sequence"/>
</dbReference>
<dbReference type="EMBL" id="CAUEEQ010079358">
    <property type="protein sequence ID" value="CAJ0968544.1"/>
    <property type="molecule type" value="Genomic_DNA"/>
</dbReference>